<evidence type="ECO:0000313" key="7">
    <source>
        <dbReference type="Proteomes" id="UP000245207"/>
    </source>
</evidence>
<dbReference type="OrthoDB" id="938199at2759"/>
<dbReference type="InterPro" id="IPR001965">
    <property type="entry name" value="Znf_PHD"/>
</dbReference>
<dbReference type="Proteomes" id="UP000245207">
    <property type="component" value="Unassembled WGS sequence"/>
</dbReference>
<evidence type="ECO:0000259" key="5">
    <source>
        <dbReference type="PROSITE" id="PS50081"/>
    </source>
</evidence>
<dbReference type="PANTHER" id="PTHR32410">
    <property type="entry name" value="CYSTEINE/HISTIDINE-RICH C1 DOMAIN FAMILY PROTEIN"/>
    <property type="match status" value="1"/>
</dbReference>
<evidence type="ECO:0000256" key="4">
    <source>
        <dbReference type="ARBA" id="ARBA00022833"/>
    </source>
</evidence>
<evidence type="ECO:0000256" key="1">
    <source>
        <dbReference type="ARBA" id="ARBA00022723"/>
    </source>
</evidence>
<dbReference type="EMBL" id="PKPP01000091">
    <property type="protein sequence ID" value="PWA97951.1"/>
    <property type="molecule type" value="Genomic_DNA"/>
</dbReference>
<evidence type="ECO:0000313" key="6">
    <source>
        <dbReference type="EMBL" id="PWA97951.1"/>
    </source>
</evidence>
<keyword evidence="4" id="KW-0862">Zinc</keyword>
<dbReference type="InterPro" id="IPR053192">
    <property type="entry name" value="Vacuole_Formation_Reg"/>
</dbReference>
<evidence type="ECO:0000256" key="2">
    <source>
        <dbReference type="ARBA" id="ARBA00022737"/>
    </source>
</evidence>
<dbReference type="SMART" id="SM00249">
    <property type="entry name" value="PHD"/>
    <property type="match status" value="3"/>
</dbReference>
<dbReference type="Gene3D" id="3.30.40.10">
    <property type="entry name" value="Zinc/RING finger domain, C3HC4 (zinc finger)"/>
    <property type="match status" value="1"/>
</dbReference>
<feature type="domain" description="Phorbol-ester/DAG-type" evidence="5">
    <location>
        <begin position="576"/>
        <end position="630"/>
    </location>
</feature>
<dbReference type="InterPro" id="IPR013083">
    <property type="entry name" value="Znf_RING/FYVE/PHD"/>
</dbReference>
<keyword evidence="1" id="KW-0479">Metal-binding</keyword>
<proteinExistence type="predicted"/>
<dbReference type="STRING" id="35608.A0A2U1QIV0"/>
<keyword evidence="3" id="KW-0863">Zinc-finger</keyword>
<keyword evidence="7" id="KW-1185">Reference proteome</keyword>
<organism evidence="6 7">
    <name type="scientific">Artemisia annua</name>
    <name type="common">Sweet wormwood</name>
    <dbReference type="NCBI Taxonomy" id="35608"/>
    <lineage>
        <taxon>Eukaryota</taxon>
        <taxon>Viridiplantae</taxon>
        <taxon>Streptophyta</taxon>
        <taxon>Embryophyta</taxon>
        <taxon>Tracheophyta</taxon>
        <taxon>Spermatophyta</taxon>
        <taxon>Magnoliopsida</taxon>
        <taxon>eudicotyledons</taxon>
        <taxon>Gunneridae</taxon>
        <taxon>Pentapetalae</taxon>
        <taxon>asterids</taxon>
        <taxon>campanulids</taxon>
        <taxon>Asterales</taxon>
        <taxon>Asteraceae</taxon>
        <taxon>Asteroideae</taxon>
        <taxon>Anthemideae</taxon>
        <taxon>Artemisiinae</taxon>
        <taxon>Artemisia</taxon>
    </lineage>
</organism>
<dbReference type="PROSITE" id="PS50081">
    <property type="entry name" value="ZF_DAG_PE_2"/>
    <property type="match status" value="1"/>
</dbReference>
<dbReference type="InterPro" id="IPR004146">
    <property type="entry name" value="DC1"/>
</dbReference>
<dbReference type="Pfam" id="PF03107">
    <property type="entry name" value="C1_2"/>
    <property type="match status" value="4"/>
</dbReference>
<accession>A0A2U1QIV0</accession>
<dbReference type="GO" id="GO:0008270">
    <property type="term" value="F:zinc ion binding"/>
    <property type="evidence" value="ECO:0007669"/>
    <property type="project" value="UniProtKB-KW"/>
</dbReference>
<dbReference type="SUPFAM" id="SSF57889">
    <property type="entry name" value="Cysteine-rich domain"/>
    <property type="match status" value="8"/>
</dbReference>
<comment type="caution">
    <text evidence="6">The sequence shown here is derived from an EMBL/GenBank/DDBJ whole genome shotgun (WGS) entry which is preliminary data.</text>
</comment>
<protein>
    <submittedName>
        <fullName evidence="6">B-box-type zinc finger</fullName>
    </submittedName>
</protein>
<dbReference type="AlphaFoldDB" id="A0A2U1QIV0"/>
<evidence type="ECO:0000256" key="3">
    <source>
        <dbReference type="ARBA" id="ARBA00022771"/>
    </source>
</evidence>
<dbReference type="InterPro" id="IPR046349">
    <property type="entry name" value="C1-like_sf"/>
</dbReference>
<name>A0A2U1QIV0_ARTAN</name>
<dbReference type="InterPro" id="IPR002219">
    <property type="entry name" value="PKC_DAG/PE"/>
</dbReference>
<sequence length="720" mass="83451">MEVLQHEHPLTLIDLNPEYPRDEVVYDDEEELIMKQDFRCSCGRCGQEINFYHRYYYTCDQCDYSLHKLCAELSKTLSHESHRDHALILCQVSEDKWCMCHRFDENLWIYKCEKCRFYVHTDCATTSKAASYNALLFNPATPTSSSITTPSSHDSMKMVEVLCNACIRPITNMPFYKCTASDDGCNFVLHVWCTRLSTGVKKKRVVDSQIVTLKLLPPVPFASRVMRTNIFEVDVSCGVTPEFITHKSHPNHLLRRYKPSSEMYCLLCLSDAKTQLFYGCEDCMFYLHTKCALLWPDTIRHKYDKKHPMSLRYFPVENYAGDYFCEVCEEEFNPNIDCATTSKKASMNAIQLNPGTSSVSKNYKDSDYPDLLHLPFHDQTAASKHFYGETTPTSSRITTPSSHDSMKMVEVLCNACIRPITNMPFYKCTASDEGCNFVLHVWCTRLPTEVKMTDNDNVIRTLKLLPPVPFALLGVFRCLCCELFCSGFVYSDADKYSRSSYQADVCCALTPEYITHKSHPNHLLRKLKPSFEKYYCRLCLSDAKTQFFYSCGDCKFYLHPKCALLWPDTIRHKYDKHPMSLRYFPVENYGGDYFCEVCEEEFNPNAAFYHCDQCVYSIHLPCVEFILQEAHSFLTEVFNPNTAFYPTTPFFLDRGVDQYENVKSRIFTFKGHPHPLSLSRSTESDGDCTLCGKHLNNYWIIFKCLQCKFAIDRDCFRKIE</sequence>
<dbReference type="PANTHER" id="PTHR32410:SF161">
    <property type="entry name" value="DC1, ZINC FINGER, RING_FYVE_PHD-TYPE-RELATED"/>
    <property type="match status" value="1"/>
</dbReference>
<gene>
    <name evidence="6" type="ORF">CTI12_AA024110</name>
</gene>
<keyword evidence="2" id="KW-0677">Repeat</keyword>
<reference evidence="6 7" key="1">
    <citation type="journal article" date="2018" name="Mol. Plant">
        <title>The genome of Artemisia annua provides insight into the evolution of Asteraceae family and artemisinin biosynthesis.</title>
        <authorList>
            <person name="Shen Q."/>
            <person name="Zhang L."/>
            <person name="Liao Z."/>
            <person name="Wang S."/>
            <person name="Yan T."/>
            <person name="Shi P."/>
            <person name="Liu M."/>
            <person name="Fu X."/>
            <person name="Pan Q."/>
            <person name="Wang Y."/>
            <person name="Lv Z."/>
            <person name="Lu X."/>
            <person name="Zhang F."/>
            <person name="Jiang W."/>
            <person name="Ma Y."/>
            <person name="Chen M."/>
            <person name="Hao X."/>
            <person name="Li L."/>
            <person name="Tang Y."/>
            <person name="Lv G."/>
            <person name="Zhou Y."/>
            <person name="Sun X."/>
            <person name="Brodelius P.E."/>
            <person name="Rose J.K.C."/>
            <person name="Tang K."/>
        </authorList>
    </citation>
    <scope>NUCLEOTIDE SEQUENCE [LARGE SCALE GENOMIC DNA]</scope>
    <source>
        <strain evidence="7">cv. Huhao1</strain>
        <tissue evidence="6">Leaf</tissue>
    </source>
</reference>